<evidence type="ECO:0000256" key="2">
    <source>
        <dbReference type="ARBA" id="ARBA00008445"/>
    </source>
</evidence>
<evidence type="ECO:0000256" key="5">
    <source>
        <dbReference type="ARBA" id="ARBA00022692"/>
    </source>
</evidence>
<feature type="compositionally biased region" description="Low complexity" evidence="11">
    <location>
        <begin position="94"/>
        <end position="123"/>
    </location>
</feature>
<dbReference type="GO" id="GO:0005886">
    <property type="term" value="C:plasma membrane"/>
    <property type="evidence" value="ECO:0007669"/>
    <property type="project" value="UniProtKB-SubCell"/>
</dbReference>
<evidence type="ECO:0000313" key="12">
    <source>
        <dbReference type="EMBL" id="WNM61792.1"/>
    </source>
</evidence>
<dbReference type="GO" id="GO:0043952">
    <property type="term" value="P:protein transport by the Sec complex"/>
    <property type="evidence" value="ECO:0007669"/>
    <property type="project" value="TreeGrafter"/>
</dbReference>
<dbReference type="PANTHER" id="PTHR34182">
    <property type="entry name" value="PROTEIN-EXPORT MEMBRANE PROTEIN SECG"/>
    <property type="match status" value="1"/>
</dbReference>
<proteinExistence type="inferred from homology"/>
<dbReference type="InterPro" id="IPR004692">
    <property type="entry name" value="SecG"/>
</dbReference>
<keyword evidence="6 10" id="KW-0653">Protein transport</keyword>
<name>A0AA96GI76_9BACT</name>
<dbReference type="EMBL" id="CP116968">
    <property type="protein sequence ID" value="WNM61792.1"/>
    <property type="molecule type" value="Genomic_DNA"/>
</dbReference>
<keyword evidence="3 10" id="KW-0813">Transport</keyword>
<dbReference type="AlphaFoldDB" id="A0AA96GI76"/>
<organism evidence="12 13">
    <name type="scientific">Candidatus Nitrospira neomarina</name>
    <dbReference type="NCBI Taxonomy" id="3020899"/>
    <lineage>
        <taxon>Bacteria</taxon>
        <taxon>Pseudomonadati</taxon>
        <taxon>Nitrospirota</taxon>
        <taxon>Nitrospiria</taxon>
        <taxon>Nitrospirales</taxon>
        <taxon>Nitrospiraceae</taxon>
        <taxon>Nitrospira</taxon>
    </lineage>
</organism>
<dbReference type="GO" id="GO:0015450">
    <property type="term" value="F:protein-transporting ATPase activity"/>
    <property type="evidence" value="ECO:0007669"/>
    <property type="project" value="UniProtKB-UniRule"/>
</dbReference>
<keyword evidence="13" id="KW-1185">Reference proteome</keyword>
<reference evidence="12 13" key="1">
    <citation type="submission" date="2023-01" db="EMBL/GenBank/DDBJ databases">
        <title>Cultivation and genomic characterization of new, ubiquitous marine nitrite-oxidizing bacteria from the Nitrospirales.</title>
        <authorList>
            <person name="Mueller A.J."/>
            <person name="Daebeler A."/>
            <person name="Herbold C.W."/>
            <person name="Kirkegaard R.H."/>
            <person name="Daims H."/>
        </authorList>
    </citation>
    <scope>NUCLEOTIDE SEQUENCE [LARGE SCALE GENOMIC DNA]</scope>
    <source>
        <strain evidence="12 13">DK</strain>
    </source>
</reference>
<feature type="region of interest" description="Disordered" evidence="11">
    <location>
        <begin position="82"/>
        <end position="123"/>
    </location>
</feature>
<evidence type="ECO:0000313" key="13">
    <source>
        <dbReference type="Proteomes" id="UP001302494"/>
    </source>
</evidence>
<keyword evidence="4 10" id="KW-1003">Cell membrane</keyword>
<keyword evidence="9 10" id="KW-0472">Membrane</keyword>
<accession>A0AA96GI76</accession>
<evidence type="ECO:0000256" key="4">
    <source>
        <dbReference type="ARBA" id="ARBA00022475"/>
    </source>
</evidence>
<evidence type="ECO:0000256" key="1">
    <source>
        <dbReference type="ARBA" id="ARBA00004651"/>
    </source>
</evidence>
<evidence type="ECO:0000256" key="6">
    <source>
        <dbReference type="ARBA" id="ARBA00022927"/>
    </source>
</evidence>
<gene>
    <name evidence="12" type="primary">secG</name>
    <name evidence="12" type="ORF">PQG83_18920</name>
</gene>
<comment type="function">
    <text evidence="10">Involved in protein export. Participates in an early event of protein translocation.</text>
</comment>
<dbReference type="NCBIfam" id="TIGR00810">
    <property type="entry name" value="secG"/>
    <property type="match status" value="1"/>
</dbReference>
<keyword evidence="8 10" id="KW-0811">Translocation</keyword>
<dbReference type="RefSeq" id="WP_312744361.1">
    <property type="nucleotide sequence ID" value="NZ_CP116968.1"/>
</dbReference>
<dbReference type="Proteomes" id="UP001302494">
    <property type="component" value="Chromosome"/>
</dbReference>
<dbReference type="Pfam" id="PF03840">
    <property type="entry name" value="SecG"/>
    <property type="match status" value="1"/>
</dbReference>
<keyword evidence="7 10" id="KW-1133">Transmembrane helix</keyword>
<comment type="similarity">
    <text evidence="2 10">Belongs to the SecG family.</text>
</comment>
<dbReference type="KEGG" id="nneo:PQG83_18920"/>
<dbReference type="PRINTS" id="PR01651">
    <property type="entry name" value="SECGEXPORT"/>
</dbReference>
<keyword evidence="5 10" id="KW-0812">Transmembrane</keyword>
<evidence type="ECO:0000256" key="10">
    <source>
        <dbReference type="RuleBase" id="RU365087"/>
    </source>
</evidence>
<evidence type="ECO:0000256" key="7">
    <source>
        <dbReference type="ARBA" id="ARBA00022989"/>
    </source>
</evidence>
<protein>
    <recommendedName>
        <fullName evidence="10">Protein-export membrane protein SecG</fullName>
    </recommendedName>
</protein>
<dbReference type="GO" id="GO:0009306">
    <property type="term" value="P:protein secretion"/>
    <property type="evidence" value="ECO:0007669"/>
    <property type="project" value="UniProtKB-UniRule"/>
</dbReference>
<evidence type="ECO:0000256" key="11">
    <source>
        <dbReference type="SAM" id="MobiDB-lite"/>
    </source>
</evidence>
<comment type="subcellular location">
    <subcellularLocation>
        <location evidence="1 10">Cell membrane</location>
        <topology evidence="1 10">Multi-pass membrane protein</topology>
    </subcellularLocation>
</comment>
<evidence type="ECO:0000256" key="8">
    <source>
        <dbReference type="ARBA" id="ARBA00023010"/>
    </source>
</evidence>
<dbReference type="PANTHER" id="PTHR34182:SF1">
    <property type="entry name" value="PROTEIN-EXPORT MEMBRANE PROTEIN SECG"/>
    <property type="match status" value="1"/>
</dbReference>
<comment type="caution">
    <text evidence="10">Lacks conserved residue(s) required for the propagation of feature annotation.</text>
</comment>
<sequence length="123" mass="12630">MYTLTVILHIIVCFLMIAAILLQAGKGAEIGASFGGSSQTVFGSRGPGTFLSKITVGAAIVFMLTSLSLALLSKQANTSSTVIDLHPTSHHETSSPTTTETAPPTETNATEPTSETTPAPTAP</sequence>
<dbReference type="GO" id="GO:0065002">
    <property type="term" value="P:intracellular protein transmembrane transport"/>
    <property type="evidence" value="ECO:0007669"/>
    <property type="project" value="TreeGrafter"/>
</dbReference>
<feature type="transmembrane region" description="Helical" evidence="10">
    <location>
        <begin position="51"/>
        <end position="72"/>
    </location>
</feature>
<evidence type="ECO:0000256" key="3">
    <source>
        <dbReference type="ARBA" id="ARBA00022448"/>
    </source>
</evidence>
<evidence type="ECO:0000256" key="9">
    <source>
        <dbReference type="ARBA" id="ARBA00023136"/>
    </source>
</evidence>